<feature type="transmembrane region" description="Helical" evidence="1">
    <location>
        <begin position="209"/>
        <end position="227"/>
    </location>
</feature>
<feature type="transmembrane region" description="Helical" evidence="1">
    <location>
        <begin position="276"/>
        <end position="295"/>
    </location>
</feature>
<keyword evidence="1" id="KW-0472">Membrane</keyword>
<proteinExistence type="predicted"/>
<evidence type="ECO:0000313" key="3">
    <source>
        <dbReference type="Proteomes" id="UP001204798"/>
    </source>
</evidence>
<feature type="transmembrane region" description="Helical" evidence="1">
    <location>
        <begin position="153"/>
        <end position="174"/>
    </location>
</feature>
<dbReference type="EMBL" id="JANUCP010000005">
    <property type="protein sequence ID" value="MCS3920466.1"/>
    <property type="molecule type" value="Genomic_DNA"/>
</dbReference>
<evidence type="ECO:0000256" key="1">
    <source>
        <dbReference type="SAM" id="Phobius"/>
    </source>
</evidence>
<keyword evidence="3" id="KW-1185">Reference proteome</keyword>
<feature type="transmembrane region" description="Helical" evidence="1">
    <location>
        <begin position="307"/>
        <end position="324"/>
    </location>
</feature>
<keyword evidence="1" id="KW-0812">Transmembrane</keyword>
<keyword evidence="1" id="KW-1133">Transmembrane helix</keyword>
<feature type="transmembrane region" description="Helical" evidence="1">
    <location>
        <begin position="239"/>
        <end position="256"/>
    </location>
</feature>
<gene>
    <name evidence="2" type="ORF">M2350_002895</name>
</gene>
<feature type="transmembrane region" description="Helical" evidence="1">
    <location>
        <begin position="336"/>
        <end position="353"/>
    </location>
</feature>
<feature type="transmembrane region" description="Helical" evidence="1">
    <location>
        <begin position="186"/>
        <end position="203"/>
    </location>
</feature>
<feature type="transmembrane region" description="Helical" evidence="1">
    <location>
        <begin position="365"/>
        <end position="381"/>
    </location>
</feature>
<evidence type="ECO:0000313" key="2">
    <source>
        <dbReference type="EMBL" id="MCS3920466.1"/>
    </source>
</evidence>
<feature type="transmembrane region" description="Helical" evidence="1">
    <location>
        <begin position="9"/>
        <end position="31"/>
    </location>
</feature>
<name>A0ABT2ERC1_9BACT</name>
<feature type="transmembrane region" description="Helical" evidence="1">
    <location>
        <begin position="131"/>
        <end position="147"/>
    </location>
</feature>
<sequence>MKTTVVPRWLWLFVLAALVWSWSLYLVGWWLTPPGHRYFWVTFDVSDYNAHLRWARQAWEGKTRFVNLFTTEEHEPKTFNLHDWFVGKLARWLGLSLHLSMRLVHTFGVIVFVFAAWWLALPVLNEEQQRTYLLMLCFLGGFIWLAMPEANTFMALATMSWFVWGKALAALLMGSILRLGMQECKGARVQVILIGIVAGAVLGNIHPYALAPVGYGLALWLIGHFVLRCEVAGKKAFEASLVALLAFMVAGWQAWAILSDPVYRAEFLLPLQTPPFWQFVLNYGIFLLLALLASYHFLRQSPVPSPQSLLIAWLIGAFLAVYLTPTAQPRKLIEGVHLPMCILAAWAWHQLVLPRTVVIRRRPTTVLLLIGAITPLTFWLSQVRNFTQNDEIALHYGGVPFYLSEQHLKLIDWLAKHVRPDEAILCNYQLGNYIPILTGRRVFIGHWGGTIRAKEKLQIAQKIWRGDLPVNEAKRLFRQHRIRYAIATIYERHATKPKHEPEDCPFVRERFNLSRYGKIVFRVGEDAVLRLDW</sequence>
<dbReference type="Proteomes" id="UP001204798">
    <property type="component" value="Unassembled WGS sequence"/>
</dbReference>
<comment type="caution">
    <text evidence="2">The sequence shown here is derived from an EMBL/GenBank/DDBJ whole genome shotgun (WGS) entry which is preliminary data.</text>
</comment>
<accession>A0ABT2ERC1</accession>
<dbReference type="RefSeq" id="WP_259099704.1">
    <property type="nucleotide sequence ID" value="NZ_CP130454.1"/>
</dbReference>
<feature type="transmembrane region" description="Helical" evidence="1">
    <location>
        <begin position="103"/>
        <end position="124"/>
    </location>
</feature>
<reference evidence="2 3" key="1">
    <citation type="submission" date="2022-08" db="EMBL/GenBank/DDBJ databases">
        <title>Bacterial and archaeal communities from various locations to study Microbial Dark Matter (Phase II).</title>
        <authorList>
            <person name="Stepanauskas R."/>
        </authorList>
    </citation>
    <scope>NUCLEOTIDE SEQUENCE [LARGE SCALE GENOMIC DNA]</scope>
    <source>
        <strain evidence="2 3">PD1</strain>
    </source>
</reference>
<protein>
    <submittedName>
        <fullName evidence="2">FtsH-binding integral membrane protein</fullName>
    </submittedName>
</protein>
<organism evidence="2 3">
    <name type="scientific">Candidatus Fervidibacter sacchari</name>
    <dbReference type="NCBI Taxonomy" id="1448929"/>
    <lineage>
        <taxon>Bacteria</taxon>
        <taxon>Candidatus Fervidibacterota</taxon>
        <taxon>Candidatus Fervidibacter</taxon>
    </lineage>
</organism>